<dbReference type="EMBL" id="GL349464">
    <property type="protein sequence ID" value="KNC50994.1"/>
    <property type="molecule type" value="Genomic_DNA"/>
</dbReference>
<protein>
    <submittedName>
        <fullName evidence="2">Uncharacterized protein</fullName>
    </submittedName>
</protein>
<feature type="compositionally biased region" description="Low complexity" evidence="1">
    <location>
        <begin position="269"/>
        <end position="289"/>
    </location>
</feature>
<evidence type="ECO:0000313" key="3">
    <source>
        <dbReference type="Proteomes" id="UP000054408"/>
    </source>
</evidence>
<feature type="region of interest" description="Disordered" evidence="1">
    <location>
        <begin position="268"/>
        <end position="291"/>
    </location>
</feature>
<dbReference type="GO" id="GO:0003729">
    <property type="term" value="F:mRNA binding"/>
    <property type="evidence" value="ECO:0007669"/>
    <property type="project" value="TreeGrafter"/>
</dbReference>
<keyword evidence="3" id="KW-1185">Reference proteome</keyword>
<dbReference type="Gene3D" id="2.60.40.2700">
    <property type="match status" value="1"/>
</dbReference>
<dbReference type="PANTHER" id="PTHR34755">
    <property type="entry name" value="SERINE/ARGININE REPETITIVE MATRIX PROTEIN 3-RELATED"/>
    <property type="match status" value="1"/>
</dbReference>
<dbReference type="AlphaFoldDB" id="A0A0L0DFD1"/>
<accession>A0A0L0DFD1</accession>
<reference evidence="2 3" key="1">
    <citation type="submission" date="2010-05" db="EMBL/GenBank/DDBJ databases">
        <title>The Genome Sequence of Thecamonas trahens ATCC 50062.</title>
        <authorList>
            <consortium name="The Broad Institute Genome Sequencing Platform"/>
            <person name="Russ C."/>
            <person name="Cuomo C."/>
            <person name="Shea T."/>
            <person name="Young S.K."/>
            <person name="Zeng Q."/>
            <person name="Koehrsen M."/>
            <person name="Haas B."/>
            <person name="Borodovsky M."/>
            <person name="Guigo R."/>
            <person name="Alvarado L."/>
            <person name="Berlin A."/>
            <person name="Bochicchio J."/>
            <person name="Borenstein D."/>
            <person name="Chapman S."/>
            <person name="Chen Z."/>
            <person name="Freedman E."/>
            <person name="Gellesch M."/>
            <person name="Goldberg J."/>
            <person name="Griggs A."/>
            <person name="Gujja S."/>
            <person name="Heilman E."/>
            <person name="Heiman D."/>
            <person name="Hepburn T."/>
            <person name="Howarth C."/>
            <person name="Jen D."/>
            <person name="Larson L."/>
            <person name="Mehta T."/>
            <person name="Park D."/>
            <person name="Pearson M."/>
            <person name="Roberts A."/>
            <person name="Saif S."/>
            <person name="Shenoy N."/>
            <person name="Sisk P."/>
            <person name="Stolte C."/>
            <person name="Sykes S."/>
            <person name="Thomson T."/>
            <person name="Walk T."/>
            <person name="White J."/>
            <person name="Yandava C."/>
            <person name="Burger G."/>
            <person name="Gray M.W."/>
            <person name="Holland P.W.H."/>
            <person name="King N."/>
            <person name="Lang F.B.F."/>
            <person name="Roger A.J."/>
            <person name="Ruiz-Trillo I."/>
            <person name="Lander E."/>
            <person name="Nusbaum C."/>
        </authorList>
    </citation>
    <scope>NUCLEOTIDE SEQUENCE [LARGE SCALE GENOMIC DNA]</scope>
    <source>
        <strain evidence="2 3">ATCC 50062</strain>
    </source>
</reference>
<dbReference type="PANTHER" id="PTHR34755:SF3">
    <property type="entry name" value="SERINE_ARGININE REPETITIVE MATRIX PROTEIN 2"/>
    <property type="match status" value="1"/>
</dbReference>
<dbReference type="InterPro" id="IPR052109">
    <property type="entry name" value="SRRM_Domain-Containing"/>
</dbReference>
<feature type="region of interest" description="Disordered" evidence="1">
    <location>
        <begin position="22"/>
        <end position="51"/>
    </location>
</feature>
<organism evidence="2 3">
    <name type="scientific">Thecamonas trahens ATCC 50062</name>
    <dbReference type="NCBI Taxonomy" id="461836"/>
    <lineage>
        <taxon>Eukaryota</taxon>
        <taxon>Apusozoa</taxon>
        <taxon>Apusomonadida</taxon>
        <taxon>Apusomonadidae</taxon>
        <taxon>Thecamonas</taxon>
    </lineage>
</organism>
<evidence type="ECO:0000256" key="1">
    <source>
        <dbReference type="SAM" id="MobiDB-lite"/>
    </source>
</evidence>
<dbReference type="Proteomes" id="UP000054408">
    <property type="component" value="Unassembled WGS sequence"/>
</dbReference>
<feature type="region of interest" description="Disordered" evidence="1">
    <location>
        <begin position="311"/>
        <end position="352"/>
    </location>
</feature>
<sequence>MPCTLLPVAAQAPPLNCANGGMWATSSGALSRPRSRSRRRSRPRSQRRSRTVADVGYDGGAIVGVLDTASEVEVVPLGGDVRWQMDIVWRRAARRTTGASKSVVIQGAIGPQYAPTALDVGSYLEAVVTPRWESDGSQAAAPLVLRSLGRVTVEPVMGRTVDKLVARGHAEFRLYSPVHAEVVLRLDRAKMDVLAVPHTTRDRPTTRRELCAARLARAELNSHMAVAYVGDVDMELAVDASTHLPLVAKNRFQRDLLVLTLGALRAANSVPSSSSSSSGSESMADGSLSDSYEQLVGPSQTWATLLSVSMSSTSDDESSSSSSSSSSSWTSSSGSPQDDSASSYSFFSSSTR</sequence>
<dbReference type="GeneID" id="25566013"/>
<evidence type="ECO:0000313" key="2">
    <source>
        <dbReference type="EMBL" id="KNC50994.1"/>
    </source>
</evidence>
<dbReference type="RefSeq" id="XP_013756463.1">
    <property type="nucleotide sequence ID" value="XM_013901009.1"/>
</dbReference>
<feature type="compositionally biased region" description="Basic residues" evidence="1">
    <location>
        <begin position="33"/>
        <end position="50"/>
    </location>
</feature>
<proteinExistence type="predicted"/>
<gene>
    <name evidence="2" type="ORF">AMSG_06967</name>
</gene>
<name>A0A0L0DFD1_THETB</name>